<evidence type="ECO:0000256" key="2">
    <source>
        <dbReference type="ARBA" id="ARBA00004305"/>
    </source>
</evidence>
<dbReference type="InterPro" id="IPR033851">
    <property type="entry name" value="M3A_MIP"/>
</dbReference>
<evidence type="ECO:0000313" key="15">
    <source>
        <dbReference type="EMBL" id="KAL3229017.1"/>
    </source>
</evidence>
<keyword evidence="8 13" id="KW-0378">Hydrolase</keyword>
<proteinExistence type="inferred from homology"/>
<comment type="caution">
    <text evidence="15">The sequence shown here is derived from an EMBL/GenBank/DDBJ whole genome shotgun (WGS) entry which is preliminary data.</text>
</comment>
<gene>
    <name evidence="15" type="ORF">RNJ44_02104</name>
</gene>
<dbReference type="Gene3D" id="1.10.1370.40">
    <property type="match status" value="1"/>
</dbReference>
<dbReference type="CDD" id="cd06457">
    <property type="entry name" value="M3A_MIP"/>
    <property type="match status" value="1"/>
</dbReference>
<dbReference type="PANTHER" id="PTHR11804:SF79">
    <property type="entry name" value="MITOCHONDRIAL INTERMEDIATE PEPTIDASE"/>
    <property type="match status" value="1"/>
</dbReference>
<reference evidence="15 16" key="1">
    <citation type="submission" date="2024-05" db="EMBL/GenBank/DDBJ databases">
        <title>Long read based assembly of the Candida bracarensis genome reveals expanded adhesin content.</title>
        <authorList>
            <person name="Marcet-Houben M."/>
            <person name="Ksiezopolska E."/>
            <person name="Gabaldon T."/>
        </authorList>
    </citation>
    <scope>NUCLEOTIDE SEQUENCE [LARGE SCALE GENOMIC DNA]</scope>
    <source>
        <strain evidence="15 16">CBM6</strain>
    </source>
</reference>
<evidence type="ECO:0000256" key="1">
    <source>
        <dbReference type="ARBA" id="ARBA00000436"/>
    </source>
</evidence>
<comment type="subcellular location">
    <subcellularLocation>
        <location evidence="2">Mitochondrion matrix</location>
    </subcellularLocation>
</comment>
<evidence type="ECO:0000256" key="6">
    <source>
        <dbReference type="ARBA" id="ARBA00022670"/>
    </source>
</evidence>
<evidence type="ECO:0000256" key="5">
    <source>
        <dbReference type="ARBA" id="ARBA00018046"/>
    </source>
</evidence>
<protein>
    <recommendedName>
        <fullName evidence="5">Mitochondrial intermediate peptidase</fullName>
        <ecNumber evidence="4">3.4.24.59</ecNumber>
    </recommendedName>
</protein>
<dbReference type="Gene3D" id="3.40.390.10">
    <property type="entry name" value="Collagenase (Catalytic Domain)"/>
    <property type="match status" value="1"/>
</dbReference>
<keyword evidence="16" id="KW-1185">Reference proteome</keyword>
<dbReference type="Gene3D" id="1.10.1370.10">
    <property type="entry name" value="Neurolysin, domain 3"/>
    <property type="match status" value="1"/>
</dbReference>
<dbReference type="InterPro" id="IPR001567">
    <property type="entry name" value="Pept_M3A_M3B_dom"/>
</dbReference>
<dbReference type="Pfam" id="PF01432">
    <property type="entry name" value="Peptidase_M3"/>
    <property type="match status" value="1"/>
</dbReference>
<keyword evidence="9 13" id="KW-0862">Zinc</keyword>
<evidence type="ECO:0000256" key="10">
    <source>
        <dbReference type="ARBA" id="ARBA00022946"/>
    </source>
</evidence>
<dbReference type="InterPro" id="IPR024079">
    <property type="entry name" value="MetalloPept_cat_dom_sf"/>
</dbReference>
<keyword evidence="7 13" id="KW-0479">Metal-binding</keyword>
<evidence type="ECO:0000256" key="7">
    <source>
        <dbReference type="ARBA" id="ARBA00022723"/>
    </source>
</evidence>
<keyword evidence="11 13" id="KW-0482">Metalloprotease</keyword>
<evidence type="ECO:0000256" key="8">
    <source>
        <dbReference type="ARBA" id="ARBA00022801"/>
    </source>
</evidence>
<evidence type="ECO:0000256" key="9">
    <source>
        <dbReference type="ARBA" id="ARBA00022833"/>
    </source>
</evidence>
<evidence type="ECO:0000259" key="14">
    <source>
        <dbReference type="Pfam" id="PF01432"/>
    </source>
</evidence>
<evidence type="ECO:0000256" key="11">
    <source>
        <dbReference type="ARBA" id="ARBA00023049"/>
    </source>
</evidence>
<dbReference type="Proteomes" id="UP001623330">
    <property type="component" value="Unassembled WGS sequence"/>
</dbReference>
<dbReference type="EMBL" id="JBEVYD010000012">
    <property type="protein sequence ID" value="KAL3229017.1"/>
    <property type="molecule type" value="Genomic_DNA"/>
</dbReference>
<keyword evidence="6 13" id="KW-0645">Protease</keyword>
<dbReference type="SUPFAM" id="SSF55486">
    <property type="entry name" value="Metalloproteases ('zincins'), catalytic domain"/>
    <property type="match status" value="1"/>
</dbReference>
<keyword evidence="10" id="KW-0809">Transit peptide</keyword>
<dbReference type="InterPro" id="IPR024077">
    <property type="entry name" value="Neurolysin/TOP_dom2"/>
</dbReference>
<dbReference type="InterPro" id="IPR045090">
    <property type="entry name" value="Pept_M3A_M3B"/>
</dbReference>
<organism evidence="15 16">
    <name type="scientific">Nakaseomyces bracarensis</name>
    <dbReference type="NCBI Taxonomy" id="273131"/>
    <lineage>
        <taxon>Eukaryota</taxon>
        <taxon>Fungi</taxon>
        <taxon>Dikarya</taxon>
        <taxon>Ascomycota</taxon>
        <taxon>Saccharomycotina</taxon>
        <taxon>Saccharomycetes</taxon>
        <taxon>Saccharomycetales</taxon>
        <taxon>Saccharomycetaceae</taxon>
        <taxon>Nakaseomyces</taxon>
    </lineage>
</organism>
<evidence type="ECO:0000256" key="3">
    <source>
        <dbReference type="ARBA" id="ARBA00006040"/>
    </source>
</evidence>
<evidence type="ECO:0000256" key="12">
    <source>
        <dbReference type="ARBA" id="ARBA00023128"/>
    </source>
</evidence>
<evidence type="ECO:0000256" key="4">
    <source>
        <dbReference type="ARBA" id="ARBA00012441"/>
    </source>
</evidence>
<keyword evidence="12" id="KW-0496">Mitochondrion</keyword>
<dbReference type="EC" id="3.4.24.59" evidence="4"/>
<dbReference type="PANTHER" id="PTHR11804">
    <property type="entry name" value="PROTEASE M3 THIMET OLIGOPEPTIDASE-RELATED"/>
    <property type="match status" value="1"/>
</dbReference>
<sequence length="762" mass="86970">MLLFRNIKSIQRSFVRIPRILLSGNAAQRSYSKVASEERELERLFDDSIYWKNLSANQKSDDSKSTGLFKNPYLASTEGLRQFSRDSLQKAHGLVDILRNSESETEKLSYIMNLDRLSDTLCRVIDLCEFLRSTHPDQEFVETAQACHEEMFEFMNVLNTDVILCNKLKAVLEDTNITSKLSDEERKVGEILLDDFEKSGIYMKAGIRDKFIDLSQQISVVGQDFINNTDFVAKDIIKIKCEELDKSGMSKLIINGLNRDITGKYYKIPAYGYAPIQILRSCPDEDIRKVIWTALHNCPSSQTMRLNQLIKLRTVLSKLLGRQSYSEYQLDNKMAGSPENVNNFINTLMNVTKPLAAKELEFIARDKLNAPDTRKMSDLEILSLVRPWDKNFFTYKYGTENEEALLRDEQLRSFFTLGNVINGLSDLFNSIYGIRLQPAAAQPGETWSPDVRRLDVISEKEGIIGVIYCDLFERAGKISNPAHFTVCCSRQIYPNENDLSTIQIGQNSDGSTFQLPVISLVCNFSPVLLPNSKRVCLLHISEIETLFHEMGHAMHSMLGRTRLQNISGTRCATDFVELPSILMEHFARDIRVLEKISKHYESREAAPKALLKEYLQKTKFLQHCETYSQAKMAMLDQKLHGTFDVADIEKIDCVTIYQNLEKELQVLVDDESNWCGRFGHLFGYGATYYSYLFDRAIAAKVWNSLFKEDPYSRTGGEKFKESVLKWGGLRNPWSCIAEVFEKPELSKGGAEAMAYIGEADDL</sequence>
<name>A0ABR4NMJ0_9SACH</name>
<comment type="catalytic activity">
    <reaction evidence="1">
        <text>Release of an N-terminal octapeptide as second stage of processing of some proteins imported into the mitochondrion.</text>
        <dbReference type="EC" id="3.4.24.59"/>
    </reaction>
</comment>
<accession>A0ABR4NMJ0</accession>
<feature type="domain" description="Peptidase M3A/M3B catalytic" evidence="14">
    <location>
        <begin position="279"/>
        <end position="754"/>
    </location>
</feature>
<comment type="similarity">
    <text evidence="3 13">Belongs to the peptidase M3 family.</text>
</comment>
<evidence type="ECO:0000313" key="16">
    <source>
        <dbReference type="Proteomes" id="UP001623330"/>
    </source>
</evidence>
<comment type="cofactor">
    <cofactor evidence="13">
        <name>Zn(2+)</name>
        <dbReference type="ChEBI" id="CHEBI:29105"/>
    </cofactor>
    <text evidence="13">Binds 1 zinc ion.</text>
</comment>
<evidence type="ECO:0000256" key="13">
    <source>
        <dbReference type="RuleBase" id="RU003435"/>
    </source>
</evidence>